<gene>
    <name evidence="1" type="ORF">A3F83_16270</name>
</gene>
<evidence type="ECO:0000313" key="2">
    <source>
        <dbReference type="Proteomes" id="UP000179129"/>
    </source>
</evidence>
<dbReference type="Gene3D" id="2.130.10.10">
    <property type="entry name" value="YVTN repeat-like/Quinoprotein amine dehydrogenase"/>
    <property type="match status" value="5"/>
</dbReference>
<dbReference type="SUPFAM" id="SSF110296">
    <property type="entry name" value="Oligoxyloglucan reducing end-specific cellobiohydrolase"/>
    <property type="match status" value="3"/>
</dbReference>
<sequence length="815" mass="90205">MKSLARGVLLSAFFLTGCARPEPVKTVEKPPVPSAPPVPVVAPSWKVLGPGGGGSHFACTVSPFNPEIVFSKCDMSGAQVTYDGGRSWRMFNLRTVIYDFEFDPADSNTVYASNTGLYRSENLGRSWRLIYPDPADIIAERMVGDHAEQYFETKSGMPDGLITQVLVDPSDSRRIVIGLDPPGGVNPVKGPFSSIDSVRILVSSDRGAQWSLLARLPGREVLALFPGAWEDQPDQVKVLTDRSCYQLSFSGGAAVELGLPEARIRAADGGKGKAGAIYYVLSNFRQAGARAEGGIYRSTDGGHNWSQVSQGLLEDWQITAQLPYFKTLAVCESRPEVVYLSAHIYIDEIEWMPNRPKRDRKFGIFKTDNAGDAWRWVYRASEDSIYSRNLRGGWEDQSYGPEWGESPHSFGVSPADPDICYVTDNRTYVTRDGGKRWEQVYTEKQPDGSWRSRGIDVTTTYGVHFDPFDRNHLFISYTDIGLWHSFNGGKSWFHALKGIPREWINTTYWLVFDPEIKDRIWTVRSDCHDLPRLKMFRSGAIARGEYQGGVAVSGDGGKSWQVSSSGIPPNSVCTHILLDPESPAGMRTLYVCAMERGVYKSVDDGKTWIEANSGLGERPSAWRIERSPEGMLYLLVVRSIKDGKVVDGGLFHSDSGATSWQPVALPKGVTGPNDLLCDPRGGGIMYLSCWPYPLKGQESGGGLLRTEDGGVTWQRVFDEQAHVYAAALDPQNPDIVFINTFDSAAFRSEDRGATWHGLPGYNFKWGHRPVPDPRNPDQLYLTTFGGSVFYGPAKGVAEAKEDIEDGTYLRWAGMN</sequence>
<name>A0A1F5Z2B2_9BACT</name>
<dbReference type="Proteomes" id="UP000179129">
    <property type="component" value="Unassembled WGS sequence"/>
</dbReference>
<dbReference type="PROSITE" id="PS51257">
    <property type="entry name" value="PROKAR_LIPOPROTEIN"/>
    <property type="match status" value="1"/>
</dbReference>
<organism evidence="1 2">
    <name type="scientific">Candidatus Glassbacteria bacterium RIFCSPLOWO2_12_FULL_58_11</name>
    <dbReference type="NCBI Taxonomy" id="1817867"/>
    <lineage>
        <taxon>Bacteria</taxon>
        <taxon>Candidatus Glassiibacteriota</taxon>
    </lineage>
</organism>
<dbReference type="EMBL" id="MFIX01000019">
    <property type="protein sequence ID" value="OGG06588.1"/>
    <property type="molecule type" value="Genomic_DNA"/>
</dbReference>
<proteinExistence type="predicted"/>
<comment type="caution">
    <text evidence="1">The sequence shown here is derived from an EMBL/GenBank/DDBJ whole genome shotgun (WGS) entry which is preliminary data.</text>
</comment>
<dbReference type="PANTHER" id="PTHR43739:SF5">
    <property type="entry name" value="EXO-ALPHA-SIALIDASE"/>
    <property type="match status" value="1"/>
</dbReference>
<dbReference type="CDD" id="cd15482">
    <property type="entry name" value="Sialidase_non-viral"/>
    <property type="match status" value="1"/>
</dbReference>
<dbReference type="PANTHER" id="PTHR43739">
    <property type="entry name" value="XYLOGLUCANASE (EUROFUNG)"/>
    <property type="match status" value="1"/>
</dbReference>
<protein>
    <recommendedName>
        <fullName evidence="3">Sortilin N-terminal domain-containing protein</fullName>
    </recommendedName>
</protein>
<dbReference type="AlphaFoldDB" id="A0A1F5Z2B2"/>
<evidence type="ECO:0000313" key="1">
    <source>
        <dbReference type="EMBL" id="OGG06588.1"/>
    </source>
</evidence>
<dbReference type="STRING" id="1817867.A3F83_16270"/>
<dbReference type="InterPro" id="IPR015943">
    <property type="entry name" value="WD40/YVTN_repeat-like_dom_sf"/>
</dbReference>
<dbReference type="InterPro" id="IPR052025">
    <property type="entry name" value="Xyloglucanase_GH74"/>
</dbReference>
<evidence type="ECO:0008006" key="3">
    <source>
        <dbReference type="Google" id="ProtNLM"/>
    </source>
</evidence>
<accession>A0A1F5Z2B2</accession>
<reference evidence="1 2" key="1">
    <citation type="journal article" date="2016" name="Nat. Commun.">
        <title>Thousands of microbial genomes shed light on interconnected biogeochemical processes in an aquifer system.</title>
        <authorList>
            <person name="Anantharaman K."/>
            <person name="Brown C.T."/>
            <person name="Hug L.A."/>
            <person name="Sharon I."/>
            <person name="Castelle C.J."/>
            <person name="Probst A.J."/>
            <person name="Thomas B.C."/>
            <person name="Singh A."/>
            <person name="Wilkins M.J."/>
            <person name="Karaoz U."/>
            <person name="Brodie E.L."/>
            <person name="Williams K.H."/>
            <person name="Hubbard S.S."/>
            <person name="Banfield J.F."/>
        </authorList>
    </citation>
    <scope>NUCLEOTIDE SEQUENCE [LARGE SCALE GENOMIC DNA]</scope>
</reference>
<dbReference type="GO" id="GO:0010411">
    <property type="term" value="P:xyloglucan metabolic process"/>
    <property type="evidence" value="ECO:0007669"/>
    <property type="project" value="TreeGrafter"/>
</dbReference>